<dbReference type="Pfam" id="PF13614">
    <property type="entry name" value="AAA_31"/>
    <property type="match status" value="1"/>
</dbReference>
<dbReference type="Proteomes" id="UP000005481">
    <property type="component" value="Unassembled WGS sequence"/>
</dbReference>
<evidence type="ECO:0000313" key="3">
    <source>
        <dbReference type="Proteomes" id="UP000005481"/>
    </source>
</evidence>
<dbReference type="PANTHER" id="PTHR13696:SF52">
    <property type="entry name" value="PARA FAMILY PROTEIN CT_582"/>
    <property type="match status" value="1"/>
</dbReference>
<reference evidence="2 3" key="1">
    <citation type="submission" date="2011-08" db="EMBL/GenBank/DDBJ databases">
        <authorList>
            <person name="Weinstock G."/>
            <person name="Sodergren E."/>
            <person name="Clifton S."/>
            <person name="Fulton L."/>
            <person name="Fulton B."/>
            <person name="Courtney L."/>
            <person name="Fronick C."/>
            <person name="Harrison M."/>
            <person name="Strong C."/>
            <person name="Farmer C."/>
            <person name="Delahaunty K."/>
            <person name="Markovic C."/>
            <person name="Hall O."/>
            <person name="Minx P."/>
            <person name="Tomlinson C."/>
            <person name="Mitreva M."/>
            <person name="Hou S."/>
            <person name="Chen J."/>
            <person name="Wollam A."/>
            <person name="Pepin K.H."/>
            <person name="Johnson M."/>
            <person name="Bhonagiri V."/>
            <person name="Zhang X."/>
            <person name="Suruliraj S."/>
            <person name="Warren W."/>
            <person name="Chinwalla A."/>
            <person name="Mardis E.R."/>
            <person name="Wilson R.K."/>
        </authorList>
    </citation>
    <scope>NUCLEOTIDE SEQUENCE [LARGE SCALE GENOMIC DNA]</scope>
    <source>
        <strain evidence="2 3">F0357</strain>
    </source>
</reference>
<protein>
    <submittedName>
        <fullName evidence="2">Sporulation initiation inhibitor protein Soj domain protein</fullName>
    </submittedName>
</protein>
<dbReference type="InterPro" id="IPR025669">
    <property type="entry name" value="AAA_dom"/>
</dbReference>
<proteinExistence type="predicted"/>
<feature type="domain" description="AAA" evidence="1">
    <location>
        <begin position="1"/>
        <end position="39"/>
    </location>
</feature>
<sequence length="116" mass="12775">MAADSVLIPVQCEFYALEGLAQLTETVQAVALDMNANLAVLGLLLTMYDGRTNLSLQVAEEVKKYFGDQVFRTIIPRNVRLGEAPSYGEPIITYDPHSKGATVYRKVAKEVIERVG</sequence>
<dbReference type="STRING" id="861450.HMPREF0080_00007"/>
<dbReference type="eggNOG" id="COG1192">
    <property type="taxonomic scope" value="Bacteria"/>
</dbReference>
<evidence type="ECO:0000259" key="1">
    <source>
        <dbReference type="Pfam" id="PF13614"/>
    </source>
</evidence>
<evidence type="ECO:0000313" key="2">
    <source>
        <dbReference type="EMBL" id="EHM44043.1"/>
    </source>
</evidence>
<dbReference type="PANTHER" id="PTHR13696">
    <property type="entry name" value="P-LOOP CONTAINING NUCLEOSIDE TRIPHOSPHATE HYDROLASE"/>
    <property type="match status" value="1"/>
</dbReference>
<keyword evidence="3" id="KW-1185">Reference proteome</keyword>
<name>G9YEE9_9FIRM</name>
<organism evidence="2 3">
    <name type="scientific">Anaeroglobus geminatus F0357</name>
    <dbReference type="NCBI Taxonomy" id="861450"/>
    <lineage>
        <taxon>Bacteria</taxon>
        <taxon>Bacillati</taxon>
        <taxon>Bacillota</taxon>
        <taxon>Negativicutes</taxon>
        <taxon>Veillonellales</taxon>
        <taxon>Veillonellaceae</taxon>
        <taxon>Anaeroglobus</taxon>
    </lineage>
</organism>
<dbReference type="EMBL" id="AGCJ01000001">
    <property type="protein sequence ID" value="EHM44043.1"/>
    <property type="molecule type" value="Genomic_DNA"/>
</dbReference>
<gene>
    <name evidence="2" type="ORF">HMPREF0080_00007</name>
</gene>
<accession>G9YEE9</accession>
<dbReference type="Gene3D" id="3.40.50.300">
    <property type="entry name" value="P-loop containing nucleotide triphosphate hydrolases"/>
    <property type="match status" value="1"/>
</dbReference>
<dbReference type="HOGENOM" id="CLU_037612_3_1_9"/>
<dbReference type="AlphaFoldDB" id="G9YEE9"/>
<dbReference type="InterPro" id="IPR027417">
    <property type="entry name" value="P-loop_NTPase"/>
</dbReference>
<dbReference type="CDD" id="cd02042">
    <property type="entry name" value="ParAB_family"/>
    <property type="match status" value="1"/>
</dbReference>
<dbReference type="PATRIC" id="fig|861450.3.peg.7"/>
<dbReference type="InterPro" id="IPR050678">
    <property type="entry name" value="DNA_Partitioning_ATPase"/>
</dbReference>
<comment type="caution">
    <text evidence="2">The sequence shown here is derived from an EMBL/GenBank/DDBJ whole genome shotgun (WGS) entry which is preliminary data.</text>
</comment>
<dbReference type="SUPFAM" id="SSF52540">
    <property type="entry name" value="P-loop containing nucleoside triphosphate hydrolases"/>
    <property type="match status" value="1"/>
</dbReference>